<comment type="caution">
    <text evidence="4">The sequence shown here is derived from an EMBL/GenBank/DDBJ whole genome shotgun (WGS) entry which is preliminary data.</text>
</comment>
<feature type="compositionally biased region" description="Polar residues" evidence="2">
    <location>
        <begin position="292"/>
        <end position="308"/>
    </location>
</feature>
<feature type="domain" description="Doublecortin" evidence="3">
    <location>
        <begin position="56"/>
        <end position="139"/>
    </location>
</feature>
<dbReference type="PANTHER" id="PTHR23004">
    <property type="entry name" value="DOUBLECORTIN DOMAIN CONTAINING 2"/>
    <property type="match status" value="1"/>
</dbReference>
<keyword evidence="1" id="KW-0175">Coiled coil</keyword>
<feature type="coiled-coil region" evidence="1">
    <location>
        <begin position="482"/>
        <end position="528"/>
    </location>
</feature>
<feature type="region of interest" description="Disordered" evidence="2">
    <location>
        <begin position="1"/>
        <end position="50"/>
    </location>
</feature>
<dbReference type="InterPro" id="IPR036572">
    <property type="entry name" value="Doublecortin_dom_sf"/>
</dbReference>
<dbReference type="CDD" id="cd17071">
    <property type="entry name" value="DCX1_DCDC2_like"/>
    <property type="match status" value="1"/>
</dbReference>
<evidence type="ECO:0000313" key="5">
    <source>
        <dbReference type="Proteomes" id="UP000663879"/>
    </source>
</evidence>
<dbReference type="SMART" id="SM00537">
    <property type="entry name" value="DCX"/>
    <property type="match status" value="2"/>
</dbReference>
<reference evidence="4" key="1">
    <citation type="submission" date="2021-02" db="EMBL/GenBank/DDBJ databases">
        <authorList>
            <person name="Nowell W R."/>
        </authorList>
    </citation>
    <scope>NUCLEOTIDE SEQUENCE</scope>
    <source>
        <strain evidence="4">Ploen Becks lab</strain>
    </source>
</reference>
<feature type="region of interest" description="Disordered" evidence="2">
    <location>
        <begin position="292"/>
        <end position="353"/>
    </location>
</feature>
<evidence type="ECO:0000313" key="4">
    <source>
        <dbReference type="EMBL" id="CAF0856296.1"/>
    </source>
</evidence>
<feature type="region of interest" description="Disordered" evidence="2">
    <location>
        <begin position="358"/>
        <end position="377"/>
    </location>
</feature>
<name>A0A813WNM4_9BILA</name>
<feature type="compositionally biased region" description="Acidic residues" evidence="2">
    <location>
        <begin position="631"/>
        <end position="640"/>
    </location>
</feature>
<dbReference type="GO" id="GO:0005815">
    <property type="term" value="C:microtubule organizing center"/>
    <property type="evidence" value="ECO:0007669"/>
    <property type="project" value="TreeGrafter"/>
</dbReference>
<dbReference type="AlphaFoldDB" id="A0A813WNM4"/>
<accession>A0A813WNM4</accession>
<protein>
    <recommendedName>
        <fullName evidence="3">Doublecortin domain-containing protein</fullName>
    </recommendedName>
</protein>
<evidence type="ECO:0000256" key="1">
    <source>
        <dbReference type="SAM" id="Coils"/>
    </source>
</evidence>
<feature type="compositionally biased region" description="Basic and acidic residues" evidence="2">
    <location>
        <begin position="393"/>
        <end position="403"/>
    </location>
</feature>
<organism evidence="4 5">
    <name type="scientific">Brachionus calyciflorus</name>
    <dbReference type="NCBI Taxonomy" id="104777"/>
    <lineage>
        <taxon>Eukaryota</taxon>
        <taxon>Metazoa</taxon>
        <taxon>Spiralia</taxon>
        <taxon>Gnathifera</taxon>
        <taxon>Rotifera</taxon>
        <taxon>Eurotatoria</taxon>
        <taxon>Monogononta</taxon>
        <taxon>Pseudotrocha</taxon>
        <taxon>Ploima</taxon>
        <taxon>Brachionidae</taxon>
        <taxon>Brachionus</taxon>
    </lineage>
</organism>
<dbReference type="Proteomes" id="UP000663879">
    <property type="component" value="Unassembled WGS sequence"/>
</dbReference>
<feature type="compositionally biased region" description="Low complexity" evidence="2">
    <location>
        <begin position="674"/>
        <end position="688"/>
    </location>
</feature>
<feature type="region of interest" description="Disordered" evidence="2">
    <location>
        <begin position="536"/>
        <end position="714"/>
    </location>
</feature>
<keyword evidence="5" id="KW-1185">Reference proteome</keyword>
<evidence type="ECO:0000259" key="3">
    <source>
        <dbReference type="PROSITE" id="PS50309"/>
    </source>
</evidence>
<dbReference type="EMBL" id="CAJNOC010001341">
    <property type="protein sequence ID" value="CAF0856296.1"/>
    <property type="molecule type" value="Genomic_DNA"/>
</dbReference>
<feature type="compositionally biased region" description="Polar residues" evidence="2">
    <location>
        <begin position="446"/>
        <end position="455"/>
    </location>
</feature>
<dbReference type="PANTHER" id="PTHR23004:SF11">
    <property type="entry name" value="PROTEIN RPI-1"/>
    <property type="match status" value="1"/>
</dbReference>
<dbReference type="InterPro" id="IPR003533">
    <property type="entry name" value="Doublecortin_dom"/>
</dbReference>
<dbReference type="GO" id="GO:0005874">
    <property type="term" value="C:microtubule"/>
    <property type="evidence" value="ECO:0007669"/>
    <property type="project" value="TreeGrafter"/>
</dbReference>
<feature type="compositionally biased region" description="Low complexity" evidence="2">
    <location>
        <begin position="416"/>
        <end position="431"/>
    </location>
</feature>
<feature type="compositionally biased region" description="Acidic residues" evidence="2">
    <location>
        <begin position="689"/>
        <end position="701"/>
    </location>
</feature>
<sequence length="744" mass="84710">MATYDGITPRHQDDFRQATQRTDNSQTRNENYNGFMTHRENEPQSNPKSLSLEYGKTIRLLRNGDEFYKGQKVVINSRKYRYFDVFLDDLSDKMQARFGAVRNIHTPVHGHRVKSLDQIEDGKTYVASGAGRFVRLNYLEISEGKRTRLPNRLPALHRNVDYSNIQVPQYDKPANILIYVYRNGDVLTPPAKVLLTKNTLSSYDAVLNEITFKVQLLNGAVLKLYTLDGETVVSPNQLHMGHGYVAANKEKFKRCEYSTQQDLSNGSPRNVRKIQNSGDVLKVEKIELNSQPIHNSSNLSTSGKSTFSYPGKPYTGWHKEQKREGSLPPVIGPKPNRQNQNSQKSNNSRLDLDRDEGGIFKAKNKNPNNAKTIQDSKDMYVDMPVDYRKPREIIDEEIDDRRNRAPLPQNTIAKANSKQPQKQQQNLRQSPVQPKQSAFEPPPTDDNLTMNSVNMSDIPTIDSSTSSNDQEYKSYQEQLNYKIEYNQNYQAFEDELNEMINNRTFTYEQNEEANLTRALNMNDNLEETYEIAGDLGENQEDNDDEAHTPIQDDSYYAQPENENDPDTPVHQAEVNEEDPDTPVHQAEENGNDSDTPVHQAEENGNDPDTPVHQAEENGNDSETPVPQAEENGAELVEDVTQDSPVSERENSSVNQEAQIQGDEIVDDNEEVLKNEINLNNEEQQINQNEESEEEVTEDEQENTTNELRVPSANEQILSETANVLDKLVEKVDNQASEESEQIPK</sequence>
<feature type="region of interest" description="Disordered" evidence="2">
    <location>
        <begin position="393"/>
        <end position="473"/>
    </location>
</feature>
<dbReference type="GO" id="GO:0035556">
    <property type="term" value="P:intracellular signal transduction"/>
    <property type="evidence" value="ECO:0007669"/>
    <property type="project" value="InterPro"/>
</dbReference>
<dbReference type="SUPFAM" id="SSF89837">
    <property type="entry name" value="Doublecortin (DC)"/>
    <property type="match status" value="2"/>
</dbReference>
<gene>
    <name evidence="4" type="ORF">OXX778_LOCUS9211</name>
</gene>
<feature type="compositionally biased region" description="Low complexity" evidence="2">
    <location>
        <begin position="456"/>
        <end position="467"/>
    </location>
</feature>
<dbReference type="OrthoDB" id="1738954at2759"/>
<feature type="compositionally biased region" description="Low complexity" evidence="2">
    <location>
        <begin position="333"/>
        <end position="349"/>
    </location>
</feature>
<proteinExistence type="predicted"/>
<dbReference type="Gene3D" id="3.10.20.230">
    <property type="entry name" value="Doublecortin domain"/>
    <property type="match status" value="2"/>
</dbReference>
<dbReference type="Pfam" id="PF03607">
    <property type="entry name" value="DCX"/>
    <property type="match status" value="2"/>
</dbReference>
<evidence type="ECO:0000256" key="2">
    <source>
        <dbReference type="SAM" id="MobiDB-lite"/>
    </source>
</evidence>
<feature type="compositionally biased region" description="Polar residues" evidence="2">
    <location>
        <begin position="17"/>
        <end position="34"/>
    </location>
</feature>
<dbReference type="PROSITE" id="PS50309">
    <property type="entry name" value="DC"/>
    <property type="match status" value="2"/>
</dbReference>
<feature type="domain" description="Doublecortin" evidence="3">
    <location>
        <begin position="176"/>
        <end position="258"/>
    </location>
</feature>